<evidence type="ECO:0000313" key="2">
    <source>
        <dbReference type="Proteomes" id="UP000011081"/>
    </source>
</evidence>
<dbReference type="HOGENOM" id="CLU_489349_0_0_1"/>
<dbReference type="EMBL" id="GL877423">
    <property type="protein sequence ID" value="ELA47160.1"/>
    <property type="molecule type" value="Genomic_DNA"/>
</dbReference>
<dbReference type="RefSeq" id="XP_008074367.1">
    <property type="nucleotide sequence ID" value="XM_008076176.1"/>
</dbReference>
<dbReference type="OrthoDB" id="10574057at2759"/>
<dbReference type="AlphaFoldDB" id="L2GVM3"/>
<dbReference type="GeneID" id="19879228"/>
<proteinExistence type="predicted"/>
<evidence type="ECO:0000313" key="1">
    <source>
        <dbReference type="EMBL" id="ELA47160.1"/>
    </source>
</evidence>
<name>L2GVM3_VAVCU</name>
<dbReference type="InParanoid" id="L2GVM3"/>
<organism evidence="1 2">
    <name type="scientific">Vavraia culicis (isolate floridensis)</name>
    <name type="common">Microsporidian parasite</name>
    <dbReference type="NCBI Taxonomy" id="948595"/>
    <lineage>
        <taxon>Eukaryota</taxon>
        <taxon>Fungi</taxon>
        <taxon>Fungi incertae sedis</taxon>
        <taxon>Microsporidia</taxon>
        <taxon>Pleistophoridae</taxon>
        <taxon>Vavraia</taxon>
    </lineage>
</organism>
<sequence length="557" mass="63855">MVVHSKTNTKRECTNTSTRVVELRISNMHIKIYATTRTCTREVLKHIGRDMLVLAFDGSFVVLMGTDRVYDVYERYRQRHRSVYLIGVDAGHGVTNDFYKINENVVFESGQGMDSTLLSIVRAQLDKVVKGKELSCEGTGMVKRTGVHVVGDRLCDVRRDEPFKCGSVEKIEGGVNGKKVNVESGRQKKGRTIICADQKTAQVHRATDQKKCTSQQKCTDRKKQNECDFYGLLDLTRIHTKRSSTAKQHQKDSTAFTDLYKYIKSKLSHHVSTHRKCAPDECHTLIWKCKKYKFVFYGAKHEHECVVSMANGLAAHKGFIEVCISLDHMMSNTKGRFAFLYEHRDDAVLFTWGIPVKRSPIFTQVELHNFKSAPECYARDLSVNMIVYNECMHGHRLGGVRHMSVTRHVIFVLMSIKPRYIPVSQVSKYMTFYKYVCDTISKYGGMVLTEDMLFSYFLLPTISCAKHFAMDVYREFKHSFSSKMQIVMHTDDECAQTIDRFVTCDAKNSLAKIAKCETEGILFTEDILCICEDKDSLQDCFQIGRCNEINYYKLAMV</sequence>
<protein>
    <submittedName>
        <fullName evidence="1">Uncharacterized protein</fullName>
    </submittedName>
</protein>
<gene>
    <name evidence="1" type="ORF">VCUG_01349</name>
</gene>
<accession>L2GVM3</accession>
<keyword evidence="2" id="KW-1185">Reference proteome</keyword>
<dbReference type="Proteomes" id="UP000011081">
    <property type="component" value="Unassembled WGS sequence"/>
</dbReference>
<dbReference type="VEuPathDB" id="MicrosporidiaDB:VCUG_01349"/>
<reference evidence="2" key="1">
    <citation type="submission" date="2011-03" db="EMBL/GenBank/DDBJ databases">
        <title>The genome sequence of Vavraia culicis strain floridensis.</title>
        <authorList>
            <consortium name="The Broad Institute Genome Sequencing Platform"/>
            <person name="Cuomo C."/>
            <person name="Becnel J."/>
            <person name="Sanscrainte N."/>
            <person name="Young S.K."/>
            <person name="Zeng Q."/>
            <person name="Gargeya S."/>
            <person name="Fitzgerald M."/>
            <person name="Haas B."/>
            <person name="Abouelleil A."/>
            <person name="Alvarado L."/>
            <person name="Arachchi H.M."/>
            <person name="Berlin A."/>
            <person name="Chapman S.B."/>
            <person name="Gearin G."/>
            <person name="Goldberg J."/>
            <person name="Griggs A."/>
            <person name="Gujja S."/>
            <person name="Hansen M."/>
            <person name="Heiman D."/>
            <person name="Howarth C."/>
            <person name="Larimer J."/>
            <person name="Lui A."/>
            <person name="MacDonald P.J.P."/>
            <person name="McCowen C."/>
            <person name="Montmayeur A."/>
            <person name="Murphy C."/>
            <person name="Neiman D."/>
            <person name="Pearson M."/>
            <person name="Priest M."/>
            <person name="Roberts A."/>
            <person name="Saif S."/>
            <person name="Shea T."/>
            <person name="Sisk P."/>
            <person name="Stolte C."/>
            <person name="Sykes S."/>
            <person name="Wortman J."/>
            <person name="Nusbaum C."/>
            <person name="Birren B."/>
        </authorList>
    </citation>
    <scope>NUCLEOTIDE SEQUENCE [LARGE SCALE GENOMIC DNA]</scope>
    <source>
        <strain evidence="2">floridensis</strain>
    </source>
</reference>